<evidence type="ECO:0000259" key="9">
    <source>
        <dbReference type="Pfam" id="PF13359"/>
    </source>
</evidence>
<evidence type="ECO:0000256" key="2">
    <source>
        <dbReference type="ARBA" id="ARBA00004123"/>
    </source>
</evidence>
<name>A0ABQ0LIE2_MYCCL</name>
<keyword evidence="7" id="KW-0539">Nucleus</keyword>
<protein>
    <recommendedName>
        <fullName evidence="9">DDE Tnp4 domain-containing protein</fullName>
    </recommendedName>
</protein>
<proteinExistence type="inferred from homology"/>
<keyword evidence="6" id="KW-0378">Hydrolase</keyword>
<evidence type="ECO:0000256" key="5">
    <source>
        <dbReference type="ARBA" id="ARBA00022723"/>
    </source>
</evidence>
<evidence type="ECO:0000256" key="8">
    <source>
        <dbReference type="SAM" id="MobiDB-lite"/>
    </source>
</evidence>
<dbReference type="InterPro" id="IPR045249">
    <property type="entry name" value="HARBI1-like"/>
</dbReference>
<comment type="similarity">
    <text evidence="3">Belongs to the HARBI1 family.</text>
</comment>
<evidence type="ECO:0000313" key="10">
    <source>
        <dbReference type="EMBL" id="GAT50916.1"/>
    </source>
</evidence>
<evidence type="ECO:0000256" key="1">
    <source>
        <dbReference type="ARBA" id="ARBA00001968"/>
    </source>
</evidence>
<evidence type="ECO:0000313" key="11">
    <source>
        <dbReference type="Proteomes" id="UP000815677"/>
    </source>
</evidence>
<comment type="cofactor">
    <cofactor evidence="1">
        <name>a divalent metal cation</name>
        <dbReference type="ChEBI" id="CHEBI:60240"/>
    </cofactor>
</comment>
<evidence type="ECO:0000256" key="3">
    <source>
        <dbReference type="ARBA" id="ARBA00006958"/>
    </source>
</evidence>
<feature type="domain" description="DDE Tnp4" evidence="9">
    <location>
        <begin position="253"/>
        <end position="408"/>
    </location>
</feature>
<evidence type="ECO:0000256" key="6">
    <source>
        <dbReference type="ARBA" id="ARBA00022801"/>
    </source>
</evidence>
<dbReference type="Pfam" id="PF13359">
    <property type="entry name" value="DDE_Tnp_4"/>
    <property type="match status" value="1"/>
</dbReference>
<accession>A0ABQ0LIE2</accession>
<keyword evidence="11" id="KW-1185">Reference proteome</keyword>
<dbReference type="PANTHER" id="PTHR22930">
    <property type="match status" value="1"/>
</dbReference>
<dbReference type="Proteomes" id="UP000815677">
    <property type="component" value="Unassembled WGS sequence"/>
</dbReference>
<dbReference type="PANTHER" id="PTHR22930:SF85">
    <property type="entry name" value="GH03217P-RELATED"/>
    <property type="match status" value="1"/>
</dbReference>
<dbReference type="EMBL" id="DF846732">
    <property type="protein sequence ID" value="GAT50916.1"/>
    <property type="molecule type" value="Genomic_DNA"/>
</dbReference>
<dbReference type="InterPro" id="IPR027806">
    <property type="entry name" value="HARBI1_dom"/>
</dbReference>
<feature type="region of interest" description="Disordered" evidence="8">
    <location>
        <begin position="434"/>
        <end position="461"/>
    </location>
</feature>
<sequence>MPAVPVRQRLLRNAAAYMRQLLFWRRRRLAQAAGFEELLAPLPLPDTRSDSDSELGNTLSSISSIDIDIDTDSEAGSHSDDDEEQADALYAAEYRALREHVDFLATTRVLYPHTVAKRSQLHLVLTLFKNDDPERFRRNVRVLPETFDGLLEKIADHIVFDGGSNPQLPVDQQLAITLFRLGHFGNSASVESVAQWAGTAAGTVVNATRRVMIAFLAIHDDAIRWPDARAKEEAKQWVEDHSCAAWRDGWLMVDGTLVPLSDKPGYHGEAYFDRKSNYSLNVQLITLPNLRIVDYVIGPVGSMHDSAAFCESHLYQHHDELLLPGEWIWADSAYALTPWCIAPYKKPAALEPENRTFNYHVSAVRIRSEHAVGFIKGFQSLRGLRQQIKNRRDHLRALEWIRTCIIIHTLVQDIERGDADADWEAEMIQEVLEEDSDSEDVDGIGHQSSARETPGQKKRRKLKQALFASGVTA</sequence>
<organism evidence="10 11">
    <name type="scientific">Mycena chlorophos</name>
    <name type="common">Agaric fungus</name>
    <name type="synonym">Agaricus chlorophos</name>
    <dbReference type="NCBI Taxonomy" id="658473"/>
    <lineage>
        <taxon>Eukaryota</taxon>
        <taxon>Fungi</taxon>
        <taxon>Dikarya</taxon>
        <taxon>Basidiomycota</taxon>
        <taxon>Agaricomycotina</taxon>
        <taxon>Agaricomycetes</taxon>
        <taxon>Agaricomycetidae</taxon>
        <taxon>Agaricales</taxon>
        <taxon>Marasmiineae</taxon>
        <taxon>Mycenaceae</taxon>
        <taxon>Mycena</taxon>
    </lineage>
</organism>
<keyword evidence="4" id="KW-0540">Nuclease</keyword>
<gene>
    <name evidence="10" type="ORF">MCHLO_08105</name>
</gene>
<comment type="subcellular location">
    <subcellularLocation>
        <location evidence="2">Nucleus</location>
    </subcellularLocation>
</comment>
<evidence type="ECO:0000256" key="4">
    <source>
        <dbReference type="ARBA" id="ARBA00022722"/>
    </source>
</evidence>
<evidence type="ECO:0000256" key="7">
    <source>
        <dbReference type="ARBA" id="ARBA00023242"/>
    </source>
</evidence>
<keyword evidence="5" id="KW-0479">Metal-binding</keyword>
<reference evidence="10" key="1">
    <citation type="submission" date="2014-09" db="EMBL/GenBank/DDBJ databases">
        <title>Genome sequence of the luminous mushroom Mycena chlorophos for searching fungal bioluminescence genes.</title>
        <authorList>
            <person name="Tanaka Y."/>
            <person name="Kasuga D."/>
            <person name="Oba Y."/>
            <person name="Hase S."/>
            <person name="Sato K."/>
            <person name="Oba Y."/>
            <person name="Sakakibara Y."/>
        </authorList>
    </citation>
    <scope>NUCLEOTIDE SEQUENCE</scope>
</reference>